<gene>
    <name evidence="10 11" type="primary">crcB</name>
    <name evidence="10" type="synonym">fluC</name>
    <name evidence="11" type="ORF">ACFOYW_05920</name>
</gene>
<comment type="caution">
    <text evidence="11">The sequence shown here is derived from an EMBL/GenBank/DDBJ whole genome shotgun (WGS) entry which is preliminary data.</text>
</comment>
<dbReference type="EMBL" id="JBHSCN010000003">
    <property type="protein sequence ID" value="MFC4242901.1"/>
    <property type="molecule type" value="Genomic_DNA"/>
</dbReference>
<keyword evidence="4 10" id="KW-1133">Transmembrane helix</keyword>
<dbReference type="PANTHER" id="PTHR28259">
    <property type="entry name" value="FLUORIDE EXPORT PROTEIN 1-RELATED"/>
    <property type="match status" value="1"/>
</dbReference>
<feature type="transmembrane region" description="Helical" evidence="10">
    <location>
        <begin position="70"/>
        <end position="88"/>
    </location>
</feature>
<feature type="binding site" evidence="10">
    <location>
        <position position="81"/>
    </location>
    <ligand>
        <name>Na(+)</name>
        <dbReference type="ChEBI" id="CHEBI:29101"/>
        <note>structural</note>
    </ligand>
</feature>
<keyword evidence="5 10" id="KW-0472">Membrane</keyword>
<dbReference type="NCBIfam" id="TIGR00494">
    <property type="entry name" value="crcB"/>
    <property type="match status" value="1"/>
</dbReference>
<dbReference type="Proteomes" id="UP001595900">
    <property type="component" value="Unassembled WGS sequence"/>
</dbReference>
<evidence type="ECO:0000313" key="12">
    <source>
        <dbReference type="Proteomes" id="UP001595900"/>
    </source>
</evidence>
<feature type="transmembrane region" description="Helical" evidence="10">
    <location>
        <begin position="37"/>
        <end position="64"/>
    </location>
</feature>
<comment type="catalytic activity">
    <reaction evidence="8">
        <text>fluoride(in) = fluoride(out)</text>
        <dbReference type="Rhea" id="RHEA:76159"/>
        <dbReference type="ChEBI" id="CHEBI:17051"/>
    </reaction>
    <physiologicalReaction direction="left-to-right" evidence="8">
        <dbReference type="Rhea" id="RHEA:76160"/>
    </physiologicalReaction>
</comment>
<name>A0ABV8Q5Y1_9MICO</name>
<comment type="activity regulation">
    <text evidence="10">Na(+) is not transported, but it plays an essential structural role and its presence is essential for fluoride channel function.</text>
</comment>
<keyword evidence="10" id="KW-0479">Metal-binding</keyword>
<feature type="binding site" evidence="10">
    <location>
        <position position="78"/>
    </location>
    <ligand>
        <name>Na(+)</name>
        <dbReference type="ChEBI" id="CHEBI:29101"/>
        <note>structural</note>
    </ligand>
</feature>
<dbReference type="RefSeq" id="WP_390227854.1">
    <property type="nucleotide sequence ID" value="NZ_JBHSCN010000003.1"/>
</dbReference>
<accession>A0ABV8Q5Y1</accession>
<comment type="similarity">
    <text evidence="7 10">Belongs to the fluoride channel Fluc/FEX (TC 1.A.43) family.</text>
</comment>
<dbReference type="HAMAP" id="MF_00454">
    <property type="entry name" value="FluC"/>
    <property type="match status" value="1"/>
</dbReference>
<feature type="transmembrane region" description="Helical" evidence="10">
    <location>
        <begin position="100"/>
        <end position="123"/>
    </location>
</feature>
<evidence type="ECO:0000256" key="7">
    <source>
        <dbReference type="ARBA" id="ARBA00035120"/>
    </source>
</evidence>
<evidence type="ECO:0000256" key="5">
    <source>
        <dbReference type="ARBA" id="ARBA00023136"/>
    </source>
</evidence>
<evidence type="ECO:0000256" key="2">
    <source>
        <dbReference type="ARBA" id="ARBA00022475"/>
    </source>
</evidence>
<evidence type="ECO:0000313" key="11">
    <source>
        <dbReference type="EMBL" id="MFC4242901.1"/>
    </source>
</evidence>
<organism evidence="11 12">
    <name type="scientific">Gryllotalpicola reticulitermitis</name>
    <dbReference type="NCBI Taxonomy" id="1184153"/>
    <lineage>
        <taxon>Bacteria</taxon>
        <taxon>Bacillati</taxon>
        <taxon>Actinomycetota</taxon>
        <taxon>Actinomycetes</taxon>
        <taxon>Micrococcales</taxon>
        <taxon>Microbacteriaceae</taxon>
        <taxon>Gryllotalpicola</taxon>
    </lineage>
</organism>
<dbReference type="InterPro" id="IPR003691">
    <property type="entry name" value="FluC"/>
</dbReference>
<keyword evidence="10" id="KW-0915">Sodium</keyword>
<comment type="subcellular location">
    <subcellularLocation>
        <location evidence="1 10">Cell membrane</location>
        <topology evidence="1 10">Multi-pass membrane protein</topology>
    </subcellularLocation>
</comment>
<evidence type="ECO:0000256" key="4">
    <source>
        <dbReference type="ARBA" id="ARBA00022989"/>
    </source>
</evidence>
<evidence type="ECO:0000256" key="9">
    <source>
        <dbReference type="ARBA" id="ARBA00049940"/>
    </source>
</evidence>
<evidence type="ECO:0000256" key="8">
    <source>
        <dbReference type="ARBA" id="ARBA00035585"/>
    </source>
</evidence>
<feature type="transmembrane region" description="Helical" evidence="10">
    <location>
        <begin position="6"/>
        <end position="25"/>
    </location>
</feature>
<keyword evidence="12" id="KW-1185">Reference proteome</keyword>
<evidence type="ECO:0000256" key="6">
    <source>
        <dbReference type="ARBA" id="ARBA00023303"/>
    </source>
</evidence>
<proteinExistence type="inferred from homology"/>
<reference evidence="12" key="1">
    <citation type="journal article" date="2019" name="Int. J. Syst. Evol. Microbiol.">
        <title>The Global Catalogue of Microorganisms (GCM) 10K type strain sequencing project: providing services to taxonomists for standard genome sequencing and annotation.</title>
        <authorList>
            <consortium name="The Broad Institute Genomics Platform"/>
            <consortium name="The Broad Institute Genome Sequencing Center for Infectious Disease"/>
            <person name="Wu L."/>
            <person name="Ma J."/>
        </authorList>
    </citation>
    <scope>NUCLEOTIDE SEQUENCE [LARGE SCALE GENOMIC DNA]</scope>
    <source>
        <strain evidence="12">CGMCC 1.10363</strain>
    </source>
</reference>
<comment type="function">
    <text evidence="9 10">Fluoride-specific ion channel. Important for reducing fluoride concentration in the cell, thus reducing its toxicity.</text>
</comment>
<keyword evidence="3 10" id="KW-0812">Transmembrane</keyword>
<protein>
    <recommendedName>
        <fullName evidence="10">Fluoride-specific ion channel FluC</fullName>
    </recommendedName>
</protein>
<keyword evidence="6 10" id="KW-0407">Ion channel</keyword>
<evidence type="ECO:0000256" key="1">
    <source>
        <dbReference type="ARBA" id="ARBA00004651"/>
    </source>
</evidence>
<dbReference type="PANTHER" id="PTHR28259:SF1">
    <property type="entry name" value="FLUORIDE EXPORT PROTEIN 1-RELATED"/>
    <property type="match status" value="1"/>
</dbReference>
<keyword evidence="10" id="KW-0406">Ion transport</keyword>
<dbReference type="Pfam" id="PF02537">
    <property type="entry name" value="CRCB"/>
    <property type="match status" value="1"/>
</dbReference>
<keyword evidence="2 10" id="KW-1003">Cell membrane</keyword>
<sequence length="127" mass="13225">MSPSPLVFLGICVAGGIGAAARFVIDGLIRGRFRTVFPFGTAVINVTGSFILGVLTGLLLSTVLSQSWELVLGTGIMGGYTTFSTASIETMRLVQDREYTMALTNGVAIIAVTVLVGLLGLWVGSVI</sequence>
<keyword evidence="10" id="KW-0813">Transport</keyword>
<evidence type="ECO:0000256" key="3">
    <source>
        <dbReference type="ARBA" id="ARBA00022692"/>
    </source>
</evidence>
<evidence type="ECO:0000256" key="10">
    <source>
        <dbReference type="HAMAP-Rule" id="MF_00454"/>
    </source>
</evidence>